<accession>A0A8S1NAC0</accession>
<dbReference type="CDD" id="cd07718">
    <property type="entry name" value="RNaseZ_ELAC1_ELAC2-C-term-like_MBL-fold"/>
    <property type="match status" value="1"/>
</dbReference>
<dbReference type="GO" id="GO:0005739">
    <property type="term" value="C:mitochondrion"/>
    <property type="evidence" value="ECO:0007669"/>
    <property type="project" value="TreeGrafter"/>
</dbReference>
<dbReference type="PANTHER" id="PTHR12553">
    <property type="entry name" value="ZINC PHOSPHODIESTERASE ELAC PROTEIN 2"/>
    <property type="match status" value="1"/>
</dbReference>
<keyword evidence="7" id="KW-0862">Zinc</keyword>
<dbReference type="GO" id="GO:1990180">
    <property type="term" value="P:mitochondrial tRNA 3'-end processing"/>
    <property type="evidence" value="ECO:0007669"/>
    <property type="project" value="TreeGrafter"/>
</dbReference>
<dbReference type="GO" id="GO:0042781">
    <property type="term" value="F:3'-tRNA processing endoribonuclease activity"/>
    <property type="evidence" value="ECO:0007669"/>
    <property type="project" value="InterPro"/>
</dbReference>
<evidence type="ECO:0000256" key="1">
    <source>
        <dbReference type="ARBA" id="ARBA00001947"/>
    </source>
</evidence>
<comment type="cofactor">
    <cofactor evidence="1">
        <name>Zn(2+)</name>
        <dbReference type="ChEBI" id="CHEBI:29105"/>
    </cofactor>
</comment>
<comment type="caution">
    <text evidence="8">The sequence shown here is derived from an EMBL/GenBank/DDBJ whole genome shotgun (WGS) entry which is preliminary data.</text>
</comment>
<name>A0A8S1NAC0_9CILI</name>
<evidence type="ECO:0000256" key="7">
    <source>
        <dbReference type="ARBA" id="ARBA00022833"/>
    </source>
</evidence>
<evidence type="ECO:0000256" key="6">
    <source>
        <dbReference type="ARBA" id="ARBA00022801"/>
    </source>
</evidence>
<organism evidence="8 9">
    <name type="scientific">Paramecium sonneborni</name>
    <dbReference type="NCBI Taxonomy" id="65129"/>
    <lineage>
        <taxon>Eukaryota</taxon>
        <taxon>Sar</taxon>
        <taxon>Alveolata</taxon>
        <taxon>Ciliophora</taxon>
        <taxon>Intramacronucleata</taxon>
        <taxon>Oligohymenophorea</taxon>
        <taxon>Peniculida</taxon>
        <taxon>Parameciidae</taxon>
        <taxon>Paramecium</taxon>
    </lineage>
</organism>
<sequence length="730" mass="84911">MVRFSFQIIKNQETPNLICSFDNIRYIFNLPDGFQRFTKDNYVKINPGPRIFFTRLSTQTTTGCFGYLSTLLAQNCGINTKMYGPKGLYKLINMKRYNEIGGFKTLPYSVQEFNGKCLLGTKDTKLIEELLQQNDCKLQEYLEKIKEHVIDPKESNNAAIYMQSPTIFKDENVKIQAIEINDTIQYIISSFTQPGNFIKEQLKQFNVPGNKMQELSKNGQVTLENGDIVTIDQVKEPEVIPQTVIILDIANQEQMQKLMEHQDLVRTFEQFNKKQSNLVAIFHLSHEIQEQYYIDFIQKHSNINHVLCNYKNETNDQVVQTHMKIQPLSELLSNLLHEQFPSTFPLIEQQTLAPIPKDLIKINQIFGYVPLFEYLILPVKQQGYKPVQNYQPKDIFQMFKNVKFQNKEKQLLQKGNDHLRLIFLGTCSMKPGQLRNVSGIILMNEKLNSNIILDCGEGTYKQITDEKIMLNNKPLIIWISHAHSDHHLGLLQITYNLRNSQKDIYLIVPAIVVPWLMYFQQILGEQRNWKIIVSQQFDEEFKDDINQLIIDCFNQCRIRQGDQVQIENEQNFYKNYKDLLDCLKDQFELDSIKVTPVEHCPQSYGVRLNLCDGRSISYSGDTRPCDKFAKLSKNVDVLIHESTFTDDLQENALQNMHSTISEAIKIGMIANANVITLTHYSQRYSRQIEINQENLENEKVVFSCDHFGGYLNEYSTLSELSKQIIQLFNE</sequence>
<dbReference type="EMBL" id="CAJJDN010000055">
    <property type="protein sequence ID" value="CAD8089937.1"/>
    <property type="molecule type" value="Genomic_DNA"/>
</dbReference>
<evidence type="ECO:0000256" key="5">
    <source>
        <dbReference type="ARBA" id="ARBA00022759"/>
    </source>
</evidence>
<keyword evidence="4" id="KW-0479">Metal-binding</keyword>
<keyword evidence="5" id="KW-0255">Endonuclease</keyword>
<dbReference type="OrthoDB" id="527344at2759"/>
<evidence type="ECO:0000256" key="2">
    <source>
        <dbReference type="ARBA" id="ARBA00022694"/>
    </source>
</evidence>
<evidence type="ECO:0000256" key="4">
    <source>
        <dbReference type="ARBA" id="ARBA00022723"/>
    </source>
</evidence>
<keyword evidence="2" id="KW-0819">tRNA processing</keyword>
<keyword evidence="6" id="KW-0378">Hydrolase</keyword>
<dbReference type="AlphaFoldDB" id="A0A8S1NAC0"/>
<proteinExistence type="predicted"/>
<keyword evidence="9" id="KW-1185">Reference proteome</keyword>
<dbReference type="GO" id="GO:0046872">
    <property type="term" value="F:metal ion binding"/>
    <property type="evidence" value="ECO:0007669"/>
    <property type="project" value="UniProtKB-KW"/>
</dbReference>
<dbReference type="FunFam" id="3.60.15.10:FF:000185">
    <property type="entry name" value="Uncharacterized protein"/>
    <property type="match status" value="1"/>
</dbReference>
<reference evidence="8" key="1">
    <citation type="submission" date="2021-01" db="EMBL/GenBank/DDBJ databases">
        <authorList>
            <consortium name="Genoscope - CEA"/>
            <person name="William W."/>
        </authorList>
    </citation>
    <scope>NUCLEOTIDE SEQUENCE</scope>
</reference>
<keyword evidence="3" id="KW-0540">Nuclease</keyword>
<protein>
    <submittedName>
        <fullName evidence="8">Uncharacterized protein</fullName>
    </submittedName>
</protein>
<dbReference type="Proteomes" id="UP000692954">
    <property type="component" value="Unassembled WGS sequence"/>
</dbReference>
<dbReference type="InterPro" id="IPR047151">
    <property type="entry name" value="RNZ2-like"/>
</dbReference>
<dbReference type="PANTHER" id="PTHR12553:SF49">
    <property type="entry name" value="ZINC PHOSPHODIESTERASE ELAC PROTEIN 2"/>
    <property type="match status" value="1"/>
</dbReference>
<evidence type="ECO:0000313" key="8">
    <source>
        <dbReference type="EMBL" id="CAD8089937.1"/>
    </source>
</evidence>
<evidence type="ECO:0000256" key="3">
    <source>
        <dbReference type="ARBA" id="ARBA00022722"/>
    </source>
</evidence>
<dbReference type="Pfam" id="PF23023">
    <property type="entry name" value="Anti-Pycsar_Apyc1"/>
    <property type="match status" value="1"/>
</dbReference>
<evidence type="ECO:0000313" key="9">
    <source>
        <dbReference type="Proteomes" id="UP000692954"/>
    </source>
</evidence>
<gene>
    <name evidence="8" type="ORF">PSON_ATCC_30995.1.T0550065</name>
</gene>